<accession>A0A5D2JMV0</accession>
<evidence type="ECO:0000313" key="1">
    <source>
        <dbReference type="EMBL" id="TYH55842.1"/>
    </source>
</evidence>
<reference evidence="1 2" key="1">
    <citation type="submission" date="2019-07" db="EMBL/GenBank/DDBJ databases">
        <title>WGS assembly of Gossypium tomentosum.</title>
        <authorList>
            <person name="Chen Z.J."/>
            <person name="Sreedasyam A."/>
            <person name="Ando A."/>
            <person name="Song Q."/>
            <person name="De L."/>
            <person name="Hulse-Kemp A."/>
            <person name="Ding M."/>
            <person name="Ye W."/>
            <person name="Kirkbride R."/>
            <person name="Jenkins J."/>
            <person name="Plott C."/>
            <person name="Lovell J."/>
            <person name="Lin Y.-M."/>
            <person name="Vaughn R."/>
            <person name="Liu B."/>
            <person name="Li W."/>
            <person name="Simpson S."/>
            <person name="Scheffler B."/>
            <person name="Saski C."/>
            <person name="Grover C."/>
            <person name="Hu G."/>
            <person name="Conover J."/>
            <person name="Carlson J."/>
            <person name="Shu S."/>
            <person name="Boston L."/>
            <person name="Williams M."/>
            <person name="Peterson D."/>
            <person name="Mcgee K."/>
            <person name="Jones D."/>
            <person name="Wendel J."/>
            <person name="Stelly D."/>
            <person name="Grimwood J."/>
            <person name="Schmutz J."/>
        </authorList>
    </citation>
    <scope>NUCLEOTIDE SEQUENCE [LARGE SCALE GENOMIC DNA]</scope>
    <source>
        <strain evidence="1">7179.01</strain>
    </source>
</reference>
<dbReference type="Proteomes" id="UP000322667">
    <property type="component" value="Chromosome D09"/>
</dbReference>
<sequence length="72" mass="8134">MATERARIRPPGTAVRRSVAWRRGDVEARVNLARRRYTRASATRARRRPGSAAAAEAECCCLGFLMFRKVWG</sequence>
<organism evidence="1 2">
    <name type="scientific">Gossypium tomentosum</name>
    <name type="common">Hawaiian cotton</name>
    <name type="synonym">Gossypium sandvicense</name>
    <dbReference type="NCBI Taxonomy" id="34277"/>
    <lineage>
        <taxon>Eukaryota</taxon>
        <taxon>Viridiplantae</taxon>
        <taxon>Streptophyta</taxon>
        <taxon>Embryophyta</taxon>
        <taxon>Tracheophyta</taxon>
        <taxon>Spermatophyta</taxon>
        <taxon>Magnoliopsida</taxon>
        <taxon>eudicotyledons</taxon>
        <taxon>Gunneridae</taxon>
        <taxon>Pentapetalae</taxon>
        <taxon>rosids</taxon>
        <taxon>malvids</taxon>
        <taxon>Malvales</taxon>
        <taxon>Malvaceae</taxon>
        <taxon>Malvoideae</taxon>
        <taxon>Gossypium</taxon>
    </lineage>
</organism>
<gene>
    <name evidence="1" type="ORF">ES332_D09G264500v1</name>
</gene>
<proteinExistence type="predicted"/>
<dbReference type="AlphaFoldDB" id="A0A5D2JMV0"/>
<protein>
    <submittedName>
        <fullName evidence="1">Uncharacterized protein</fullName>
    </submittedName>
</protein>
<name>A0A5D2JMV0_GOSTO</name>
<dbReference type="EMBL" id="CM017631">
    <property type="protein sequence ID" value="TYH55842.1"/>
    <property type="molecule type" value="Genomic_DNA"/>
</dbReference>
<keyword evidence="2" id="KW-1185">Reference proteome</keyword>
<evidence type="ECO:0000313" key="2">
    <source>
        <dbReference type="Proteomes" id="UP000322667"/>
    </source>
</evidence>